<dbReference type="EMBL" id="BAAAJK010000007">
    <property type="protein sequence ID" value="GAA1388159.1"/>
    <property type="molecule type" value="Genomic_DNA"/>
</dbReference>
<evidence type="ECO:0000259" key="8">
    <source>
        <dbReference type="PROSITE" id="PS51352"/>
    </source>
</evidence>
<dbReference type="InterPro" id="IPR036249">
    <property type="entry name" value="Thioredoxin-like_sf"/>
</dbReference>
<gene>
    <name evidence="9" type="ORF">GCM10009613_25100</name>
</gene>
<evidence type="ECO:0000256" key="7">
    <source>
        <dbReference type="SAM" id="Phobius"/>
    </source>
</evidence>
<dbReference type="InterPro" id="IPR013766">
    <property type="entry name" value="Thioredoxin_domain"/>
</dbReference>
<dbReference type="PROSITE" id="PS51352">
    <property type="entry name" value="THIOREDOXIN_2"/>
    <property type="match status" value="1"/>
</dbReference>
<feature type="domain" description="Thioredoxin" evidence="8">
    <location>
        <begin position="81"/>
        <end position="221"/>
    </location>
</feature>
<dbReference type="SUPFAM" id="SSF52833">
    <property type="entry name" value="Thioredoxin-like"/>
    <property type="match status" value="1"/>
</dbReference>
<keyword evidence="7" id="KW-1133">Transmembrane helix</keyword>
<dbReference type="RefSeq" id="WP_344021714.1">
    <property type="nucleotide sequence ID" value="NZ_BAAAJK010000007.1"/>
</dbReference>
<dbReference type="Gene3D" id="3.40.30.10">
    <property type="entry name" value="Glutaredoxin"/>
    <property type="match status" value="1"/>
</dbReference>
<comment type="subcellular location">
    <subcellularLocation>
        <location evidence="1">Cell envelope</location>
    </subcellularLocation>
</comment>
<name>A0ABN1XRN7_9PSEU</name>
<evidence type="ECO:0000313" key="10">
    <source>
        <dbReference type="Proteomes" id="UP001501414"/>
    </source>
</evidence>
<accession>A0ABN1XRN7</accession>
<dbReference type="CDD" id="cd02966">
    <property type="entry name" value="TlpA_like_family"/>
    <property type="match status" value="1"/>
</dbReference>
<feature type="transmembrane region" description="Helical" evidence="7">
    <location>
        <begin position="12"/>
        <end position="29"/>
    </location>
</feature>
<dbReference type="InterPro" id="IPR013740">
    <property type="entry name" value="Redoxin"/>
</dbReference>
<keyword evidence="7" id="KW-0472">Membrane</keyword>
<dbReference type="PROSITE" id="PS00194">
    <property type="entry name" value="THIOREDOXIN_1"/>
    <property type="match status" value="1"/>
</dbReference>
<evidence type="ECO:0000256" key="1">
    <source>
        <dbReference type="ARBA" id="ARBA00004196"/>
    </source>
</evidence>
<protein>
    <recommendedName>
        <fullName evidence="8">Thioredoxin domain-containing protein</fullName>
    </recommendedName>
</protein>
<evidence type="ECO:0000256" key="5">
    <source>
        <dbReference type="ARBA" id="ARBA00023284"/>
    </source>
</evidence>
<dbReference type="Pfam" id="PF08534">
    <property type="entry name" value="Redoxin"/>
    <property type="match status" value="1"/>
</dbReference>
<reference evidence="9 10" key="1">
    <citation type="journal article" date="2019" name="Int. J. Syst. Evol. Microbiol.">
        <title>The Global Catalogue of Microorganisms (GCM) 10K type strain sequencing project: providing services to taxonomists for standard genome sequencing and annotation.</title>
        <authorList>
            <consortium name="The Broad Institute Genomics Platform"/>
            <consortium name="The Broad Institute Genome Sequencing Center for Infectious Disease"/>
            <person name="Wu L."/>
            <person name="Ma J."/>
        </authorList>
    </citation>
    <scope>NUCLEOTIDE SEQUENCE [LARGE SCALE GENOMIC DNA]</scope>
    <source>
        <strain evidence="9 10">JCM 11896</strain>
    </source>
</reference>
<feature type="compositionally biased region" description="Low complexity" evidence="6">
    <location>
        <begin position="41"/>
        <end position="59"/>
    </location>
</feature>
<evidence type="ECO:0000256" key="3">
    <source>
        <dbReference type="ARBA" id="ARBA00022968"/>
    </source>
</evidence>
<evidence type="ECO:0000256" key="4">
    <source>
        <dbReference type="ARBA" id="ARBA00023157"/>
    </source>
</evidence>
<dbReference type="InterPro" id="IPR050553">
    <property type="entry name" value="Thioredoxin_ResA/DsbE_sf"/>
</dbReference>
<feature type="region of interest" description="Disordered" evidence="6">
    <location>
        <begin position="36"/>
        <end position="59"/>
    </location>
</feature>
<proteinExistence type="predicted"/>
<keyword evidence="10" id="KW-1185">Reference proteome</keyword>
<keyword evidence="7" id="KW-0812">Transmembrane</keyword>
<sequence>MSRAGASRSEIASTVVVAVLVALGVWALWPSAPAPQPAAAPPGAAAPANLPDGDPAAADPAALAAAREAAALRPCPEPTGAPAAGPLAGITVPCLGAEGAVDVGQVLAGRAVLVNFWASWCLPCREELPALEEYAARPDALPVLTVDVQDDPVAALGLAAELGITLPALTDPGGELRAVLDTPPVLPFNYVVRADGTPAMVDPPIPFRTADDVEAAVERLS</sequence>
<dbReference type="InterPro" id="IPR017937">
    <property type="entry name" value="Thioredoxin_CS"/>
</dbReference>
<dbReference type="PANTHER" id="PTHR42852">
    <property type="entry name" value="THIOL:DISULFIDE INTERCHANGE PROTEIN DSBE"/>
    <property type="match status" value="1"/>
</dbReference>
<dbReference type="PANTHER" id="PTHR42852:SF6">
    <property type="entry name" value="THIOL:DISULFIDE INTERCHANGE PROTEIN DSBE"/>
    <property type="match status" value="1"/>
</dbReference>
<comment type="caution">
    <text evidence="9">The sequence shown here is derived from an EMBL/GenBank/DDBJ whole genome shotgun (WGS) entry which is preliminary data.</text>
</comment>
<organism evidence="9 10">
    <name type="scientific">Pseudonocardia kongjuensis</name>
    <dbReference type="NCBI Taxonomy" id="102227"/>
    <lineage>
        <taxon>Bacteria</taxon>
        <taxon>Bacillati</taxon>
        <taxon>Actinomycetota</taxon>
        <taxon>Actinomycetes</taxon>
        <taxon>Pseudonocardiales</taxon>
        <taxon>Pseudonocardiaceae</taxon>
        <taxon>Pseudonocardia</taxon>
    </lineage>
</organism>
<keyword evidence="3" id="KW-0735">Signal-anchor</keyword>
<evidence type="ECO:0000256" key="6">
    <source>
        <dbReference type="SAM" id="MobiDB-lite"/>
    </source>
</evidence>
<dbReference type="Proteomes" id="UP001501414">
    <property type="component" value="Unassembled WGS sequence"/>
</dbReference>
<keyword evidence="4" id="KW-1015">Disulfide bond</keyword>
<evidence type="ECO:0000256" key="2">
    <source>
        <dbReference type="ARBA" id="ARBA00022748"/>
    </source>
</evidence>
<keyword evidence="2" id="KW-0201">Cytochrome c-type biogenesis</keyword>
<keyword evidence="5" id="KW-0676">Redox-active center</keyword>
<evidence type="ECO:0000313" key="9">
    <source>
        <dbReference type="EMBL" id="GAA1388159.1"/>
    </source>
</evidence>